<reference evidence="2" key="1">
    <citation type="journal article" date="2013" name="Nat. Genet.">
        <title>The Capsella rubella genome and the genomic consequences of rapid mating system evolution.</title>
        <authorList>
            <person name="Slotte T."/>
            <person name="Hazzouri K.M."/>
            <person name="Agren J.A."/>
            <person name="Koenig D."/>
            <person name="Maumus F."/>
            <person name="Guo Y.L."/>
            <person name="Steige K."/>
            <person name="Platts A.E."/>
            <person name="Escobar J.S."/>
            <person name="Newman L.K."/>
            <person name="Wang W."/>
            <person name="Mandakova T."/>
            <person name="Vello E."/>
            <person name="Smith L.M."/>
            <person name="Henz S.R."/>
            <person name="Steffen J."/>
            <person name="Takuno S."/>
            <person name="Brandvain Y."/>
            <person name="Coop G."/>
            <person name="Andolfatto P."/>
            <person name="Hu T.T."/>
            <person name="Blanchette M."/>
            <person name="Clark R.M."/>
            <person name="Quesneville H."/>
            <person name="Nordborg M."/>
            <person name="Gaut B.S."/>
            <person name="Lysak M.A."/>
            <person name="Jenkins J."/>
            <person name="Grimwood J."/>
            <person name="Chapman J."/>
            <person name="Prochnik S."/>
            <person name="Shu S."/>
            <person name="Rokhsar D."/>
            <person name="Schmutz J."/>
            <person name="Weigel D."/>
            <person name="Wright S.I."/>
        </authorList>
    </citation>
    <scope>NUCLEOTIDE SEQUENCE [LARGE SCALE GENOMIC DNA]</scope>
    <source>
        <strain evidence="2">cv. Monte Gargano</strain>
    </source>
</reference>
<name>R0H3H6_9BRAS</name>
<organism evidence="1 2">
    <name type="scientific">Capsella rubella</name>
    <dbReference type="NCBI Taxonomy" id="81985"/>
    <lineage>
        <taxon>Eukaryota</taxon>
        <taxon>Viridiplantae</taxon>
        <taxon>Streptophyta</taxon>
        <taxon>Embryophyta</taxon>
        <taxon>Tracheophyta</taxon>
        <taxon>Spermatophyta</taxon>
        <taxon>Magnoliopsida</taxon>
        <taxon>eudicotyledons</taxon>
        <taxon>Gunneridae</taxon>
        <taxon>Pentapetalae</taxon>
        <taxon>rosids</taxon>
        <taxon>malvids</taxon>
        <taxon>Brassicales</taxon>
        <taxon>Brassicaceae</taxon>
        <taxon>Camelineae</taxon>
        <taxon>Capsella</taxon>
    </lineage>
</organism>
<dbReference type="eggNOG" id="KOG0925">
    <property type="taxonomic scope" value="Eukaryota"/>
</dbReference>
<sequence length="150" mass="17320">MSNHMLLNMTRYLMDAMFLREAMNQSVDSLTFEVLNYLGGLDDDEGNLTNTGEIMSEQLKFTVTNLVNAKFHNDEDANWCYENREMKSADNDKRAASKAMLVGYFMLVAYIERTSHYLTTKYNNHQVASRFSRHHILAVNCLGFRLSNLT</sequence>
<dbReference type="AlphaFoldDB" id="R0H3H6"/>
<protein>
    <submittedName>
        <fullName evidence="1">Uncharacterized protein</fullName>
    </submittedName>
</protein>
<keyword evidence="2" id="KW-1185">Reference proteome</keyword>
<accession>R0H3H6</accession>
<evidence type="ECO:0000313" key="2">
    <source>
        <dbReference type="Proteomes" id="UP000029121"/>
    </source>
</evidence>
<proteinExistence type="predicted"/>
<dbReference type="STRING" id="81985.R0H3H6"/>
<dbReference type="Proteomes" id="UP000029121">
    <property type="component" value="Unassembled WGS sequence"/>
</dbReference>
<dbReference type="EMBL" id="KB870811">
    <property type="protein sequence ID" value="EOA18063.1"/>
    <property type="molecule type" value="Genomic_DNA"/>
</dbReference>
<gene>
    <name evidence="1" type="ORF">CARUB_v10006509mg</name>
</gene>
<evidence type="ECO:0000313" key="1">
    <source>
        <dbReference type="EMBL" id="EOA18063.1"/>
    </source>
</evidence>